<accession>A0A418YH57</accession>
<keyword evidence="1" id="KW-1133">Transmembrane helix</keyword>
<dbReference type="Gene3D" id="3.30.70.1440">
    <property type="entry name" value="Multidrug efflux transporter AcrB pore domain"/>
    <property type="match status" value="1"/>
</dbReference>
<organism evidence="2 3">
    <name type="scientific">Motilimonas pumila</name>
    <dbReference type="NCBI Taxonomy" id="2303987"/>
    <lineage>
        <taxon>Bacteria</taxon>
        <taxon>Pseudomonadati</taxon>
        <taxon>Pseudomonadota</taxon>
        <taxon>Gammaproteobacteria</taxon>
        <taxon>Alteromonadales</taxon>
        <taxon>Alteromonadales genera incertae sedis</taxon>
        <taxon>Motilimonas</taxon>
    </lineage>
</organism>
<sequence>MHGLIRWFTHNHVAANLLMVLILASGLYSLKTKIPLEVFPSFEMDLVSVNVALPGATPEDAEESLAIPIEEAILDVEGIKEVTSTSNEGASRVTIEVDPNYDTFRVKDEIKNRVDALNTLPSDAERPMISQTIHQKEVISVSLSGALSELELRQLGEQVRDDLQSIAGISHVALESVRPYEISIEVSELTLREYNLTMAQVSDAVKAASLDLSGGSIKTLGGEILLRSKGQAYRGDEYGNIVVRTAADGSRLLLSDIATIKDGFEENPIKSRFNGESAVMIEVYRVGQQSAIEVAEKVKSYIAEKRPHLPNGVSIDYWKDRSKVVKARIKTLTDSAIQGCILVIILLAIFLRPSIAIWVTLGIPVSFMGGLLMMPTLDITLNVISLFAFILVLGILVDDAIVTGENVYAHQQRGSSPLKAAIEGTQEVSVPVTFGILTTIAAFAPLLMIEGTRGKIFAQIPLIVIPVLLFSLIESKLVLPAHLKNIQLRQAKPSRFSRWQEAFANGFERFILRFYRPFLAKVIRRRYLSLSVAIGIAIIVFTMVFSGWTRFIFFPRVPAETARAVVTMPAGTAFASTDFYVQKMLDAAIELQDKYRDPETGDSVILDIFSTTGSSGGQGSGNAAKGRVMFEIQPPEERTITVSTNQLVKEWRSLIGPIPGVESLTFRAEIGRGGDPINVQLSAADFSVLRQAADDLKAQLALYPGVFDIGDSLAKGKTELQLNIKPQAQALGLTLADLAQQVRQGFYGYQVQRIQRGREDVKVFIRYPEAERQSLFNLNNMMIRTRDGAQVPFVEVASVSIGQSPASITRKDRKRILNVTADAEKETADIEAIKRDLQQVMSDLSLQYPGLTYSLEGEAKEQSESFTSLAFGLFFVLFAIYALLAIPFKSYTQPFVVMSVIPFGGIGAIVGHWIMDMPLTIMSMMGMLALTGVVVNDSLVLVDYINRQRAKGIHVRTAVRSAGVARFRAVLLTSITTFAGLMPLIFEKSTQAQFLIPMAVSLGFGILFATMITLLLVPVNYLLLHDLKVALSRFKAYQFGTAVTKV</sequence>
<keyword evidence="1" id="KW-0812">Transmembrane</keyword>
<dbReference type="GO" id="GO:0042910">
    <property type="term" value="F:xenobiotic transmembrane transporter activity"/>
    <property type="evidence" value="ECO:0007669"/>
    <property type="project" value="TreeGrafter"/>
</dbReference>
<dbReference type="SUPFAM" id="SSF82714">
    <property type="entry name" value="Multidrug efflux transporter AcrB TolC docking domain, DN and DC subdomains"/>
    <property type="match status" value="2"/>
</dbReference>
<feature type="transmembrane region" description="Helical" evidence="1">
    <location>
        <begin position="527"/>
        <end position="548"/>
    </location>
</feature>
<dbReference type="SUPFAM" id="SSF82866">
    <property type="entry name" value="Multidrug efflux transporter AcrB transmembrane domain"/>
    <property type="match status" value="2"/>
</dbReference>
<dbReference type="RefSeq" id="WP_119909773.1">
    <property type="nucleotide sequence ID" value="NZ_QZCH01000004.1"/>
</dbReference>
<dbReference type="GO" id="GO:0005886">
    <property type="term" value="C:plasma membrane"/>
    <property type="evidence" value="ECO:0007669"/>
    <property type="project" value="TreeGrafter"/>
</dbReference>
<gene>
    <name evidence="2" type="ORF">D1Z90_05620</name>
</gene>
<evidence type="ECO:0000313" key="3">
    <source>
        <dbReference type="Proteomes" id="UP000283255"/>
    </source>
</evidence>
<name>A0A418YH57_9GAMM</name>
<dbReference type="Gene3D" id="3.30.70.1320">
    <property type="entry name" value="Multidrug efflux transporter AcrB pore domain like"/>
    <property type="match status" value="1"/>
</dbReference>
<dbReference type="Gene3D" id="3.30.70.1430">
    <property type="entry name" value="Multidrug efflux transporter AcrB pore domain"/>
    <property type="match status" value="2"/>
</dbReference>
<feature type="transmembrane region" description="Helical" evidence="1">
    <location>
        <begin position="895"/>
        <end position="915"/>
    </location>
</feature>
<feature type="transmembrane region" description="Helical" evidence="1">
    <location>
        <begin position="428"/>
        <end position="449"/>
    </location>
</feature>
<dbReference type="Gene3D" id="1.20.1640.10">
    <property type="entry name" value="Multidrug efflux transporter AcrB transmembrane domain"/>
    <property type="match status" value="2"/>
</dbReference>
<feature type="transmembrane region" description="Helical" evidence="1">
    <location>
        <begin position="355"/>
        <end position="372"/>
    </location>
</feature>
<feature type="transmembrane region" description="Helical" evidence="1">
    <location>
        <begin position="869"/>
        <end position="888"/>
    </location>
</feature>
<feature type="transmembrane region" description="Helical" evidence="1">
    <location>
        <begin position="998"/>
        <end position="1024"/>
    </location>
</feature>
<dbReference type="Gene3D" id="3.30.2090.10">
    <property type="entry name" value="Multidrug efflux transporter AcrB TolC docking domain, DN and DC subdomains"/>
    <property type="match status" value="2"/>
</dbReference>
<dbReference type="InterPro" id="IPR027463">
    <property type="entry name" value="AcrB_DN_DC_subdom"/>
</dbReference>
<dbReference type="SUPFAM" id="SSF82693">
    <property type="entry name" value="Multidrug efflux transporter AcrB pore domain, PN1, PN2, PC1 and PC2 subdomains"/>
    <property type="match status" value="2"/>
</dbReference>
<dbReference type="Pfam" id="PF00873">
    <property type="entry name" value="ACR_tran"/>
    <property type="match status" value="1"/>
</dbReference>
<evidence type="ECO:0000256" key="1">
    <source>
        <dbReference type="SAM" id="Phobius"/>
    </source>
</evidence>
<dbReference type="InterPro" id="IPR001036">
    <property type="entry name" value="Acrflvin-R"/>
</dbReference>
<dbReference type="Proteomes" id="UP000283255">
    <property type="component" value="Unassembled WGS sequence"/>
</dbReference>
<comment type="caution">
    <text evidence="2">The sequence shown here is derived from an EMBL/GenBank/DDBJ whole genome shotgun (WGS) entry which is preliminary data.</text>
</comment>
<reference evidence="2 3" key="2">
    <citation type="submission" date="2019-01" db="EMBL/GenBank/DDBJ databases">
        <title>Motilimonas pumilus sp. nov., isolated from the gut of sea cucumber (Apostichopus japonicus).</title>
        <authorList>
            <person name="Wang F.-Q."/>
            <person name="Ren L.-H."/>
            <person name="Lin Y.-W."/>
            <person name="Sun G.-H."/>
            <person name="Du Z.-J."/>
            <person name="Zhao J.-X."/>
            <person name="Liu X.-J."/>
            <person name="Liu L.-J."/>
        </authorList>
    </citation>
    <scope>NUCLEOTIDE SEQUENCE [LARGE SCALE GENOMIC DNA]</scope>
    <source>
        <strain evidence="2 3">PLHSC7-2</strain>
    </source>
</reference>
<dbReference type="PANTHER" id="PTHR32063">
    <property type="match status" value="1"/>
</dbReference>
<evidence type="ECO:0000313" key="2">
    <source>
        <dbReference type="EMBL" id="RJG49438.1"/>
    </source>
</evidence>
<dbReference type="PANTHER" id="PTHR32063:SF33">
    <property type="entry name" value="RND SUPERFAMILY EFFLUX PUMP PERMEASE COMPONENT"/>
    <property type="match status" value="1"/>
</dbReference>
<feature type="transmembrane region" description="Helical" evidence="1">
    <location>
        <begin position="12"/>
        <end position="30"/>
    </location>
</feature>
<feature type="transmembrane region" description="Helical" evidence="1">
    <location>
        <begin position="331"/>
        <end position="349"/>
    </location>
</feature>
<feature type="transmembrane region" description="Helical" evidence="1">
    <location>
        <begin position="967"/>
        <end position="986"/>
    </location>
</feature>
<keyword evidence="1" id="KW-0472">Membrane</keyword>
<feature type="transmembrane region" description="Helical" evidence="1">
    <location>
        <begin position="921"/>
        <end position="946"/>
    </location>
</feature>
<protein>
    <submittedName>
        <fullName evidence="2">Efflux RND transporter permease subunit</fullName>
    </submittedName>
</protein>
<proteinExistence type="predicted"/>
<feature type="transmembrane region" description="Helical" evidence="1">
    <location>
        <begin position="456"/>
        <end position="479"/>
    </location>
</feature>
<dbReference type="PRINTS" id="PR00702">
    <property type="entry name" value="ACRIFLAVINRP"/>
</dbReference>
<reference evidence="2 3" key="1">
    <citation type="submission" date="2018-09" db="EMBL/GenBank/DDBJ databases">
        <authorList>
            <person name="Wang F."/>
        </authorList>
    </citation>
    <scope>NUCLEOTIDE SEQUENCE [LARGE SCALE GENOMIC DNA]</scope>
    <source>
        <strain evidence="2 3">PLHSC7-2</strain>
    </source>
</reference>
<dbReference type="AlphaFoldDB" id="A0A418YH57"/>
<keyword evidence="3" id="KW-1185">Reference proteome</keyword>
<dbReference type="OrthoDB" id="5287122at2"/>
<dbReference type="EMBL" id="QZCH01000004">
    <property type="protein sequence ID" value="RJG49438.1"/>
    <property type="molecule type" value="Genomic_DNA"/>
</dbReference>